<keyword evidence="4" id="KW-0997">Cell inner membrane</keyword>
<dbReference type="PANTHER" id="PTHR30012:SF4">
    <property type="entry name" value="MSHA BIOGENESIS PROTEIN MSHG"/>
    <property type="match status" value="1"/>
</dbReference>
<dbReference type="KEGG" id="cber:B5D82_00095"/>
<evidence type="ECO:0000256" key="7">
    <source>
        <dbReference type="ARBA" id="ARBA00023136"/>
    </source>
</evidence>
<keyword evidence="7 8" id="KW-0472">Membrane</keyword>
<dbReference type="FunFam" id="1.20.81.30:FF:000001">
    <property type="entry name" value="Type II secretion system protein F"/>
    <property type="match status" value="2"/>
</dbReference>
<dbReference type="GO" id="GO:0005886">
    <property type="term" value="C:plasma membrane"/>
    <property type="evidence" value="ECO:0007669"/>
    <property type="project" value="UniProtKB-SubCell"/>
</dbReference>
<sequence>MPAFNYIGRDASGSQVKGAIEAADSTVVAEQLSRKRIIPISIESAKQATDEMTSQNIDLNELLGFNKVTLDDLIVFCRQMYALVKSGVPILRAIKGMAESSTSIKLKSALTDIASQLEGGFPLSTTLHKHPKIFTPLFVSLVHVGENTGNLDDAFLKLAGYFEREQETRKRIKTALRYPSFVLIALVAALVILNIFVIPTFANMFSKLGADLPWSTKMLISSSNFFLNYWPHMLIASIVGFFSLRHYLNTPAGMYLWDKRKLKLPVVGGVIERSILSRFAHSFSIILRAGVPMTTGLTLVADAVDNTYMREKILAMRSSIESGESLLRSSASSKLFTPLVLQMVAVGEETGRVDELLAEVGDYYEREVDYELSTLTARIEPIMIAIVAAMVLVLALGIFSPMWDMMSAFQGK</sequence>
<dbReference type="InterPro" id="IPR018076">
    <property type="entry name" value="T2SS_GspF_dom"/>
</dbReference>
<reference evidence="10 11" key="1">
    <citation type="submission" date="2017-08" db="EMBL/GenBank/DDBJ databases">
        <title>Complete genome of Colwellia sp. NB097-1, a psychrophile bacterium ioslated from Bering Sea.</title>
        <authorList>
            <person name="Chen X."/>
        </authorList>
    </citation>
    <scope>NUCLEOTIDE SEQUENCE [LARGE SCALE GENOMIC DNA]</scope>
    <source>
        <strain evidence="10 11">NB097-1</strain>
    </source>
</reference>
<evidence type="ECO:0000259" key="9">
    <source>
        <dbReference type="Pfam" id="PF00482"/>
    </source>
</evidence>
<dbReference type="Proteomes" id="UP000202259">
    <property type="component" value="Chromosome"/>
</dbReference>
<evidence type="ECO:0000256" key="3">
    <source>
        <dbReference type="ARBA" id="ARBA00022475"/>
    </source>
</evidence>
<dbReference type="PRINTS" id="PR00812">
    <property type="entry name" value="BCTERIALGSPF"/>
</dbReference>
<evidence type="ECO:0000256" key="8">
    <source>
        <dbReference type="SAM" id="Phobius"/>
    </source>
</evidence>
<evidence type="ECO:0000256" key="5">
    <source>
        <dbReference type="ARBA" id="ARBA00022692"/>
    </source>
</evidence>
<dbReference type="RefSeq" id="WP_081148193.1">
    <property type="nucleotide sequence ID" value="NZ_CP020465.1"/>
</dbReference>
<evidence type="ECO:0000256" key="6">
    <source>
        <dbReference type="ARBA" id="ARBA00022989"/>
    </source>
</evidence>
<comment type="similarity">
    <text evidence="2">Belongs to the GSP F family.</text>
</comment>
<protein>
    <submittedName>
        <fullName evidence="10">MSHA biogenesis protein MshG</fullName>
    </submittedName>
</protein>
<keyword evidence="11" id="KW-1185">Reference proteome</keyword>
<feature type="transmembrane region" description="Helical" evidence="8">
    <location>
        <begin position="225"/>
        <end position="244"/>
    </location>
</feature>
<dbReference type="OrthoDB" id="9805682at2"/>
<dbReference type="AlphaFoldDB" id="A0A222G3G7"/>
<evidence type="ECO:0000313" key="10">
    <source>
        <dbReference type="EMBL" id="ASP46311.1"/>
    </source>
</evidence>
<dbReference type="Gene3D" id="1.20.81.30">
    <property type="entry name" value="Type II secretion system (T2SS), domain F"/>
    <property type="match status" value="2"/>
</dbReference>
<evidence type="ECO:0000256" key="4">
    <source>
        <dbReference type="ARBA" id="ARBA00022519"/>
    </source>
</evidence>
<evidence type="ECO:0000256" key="2">
    <source>
        <dbReference type="ARBA" id="ARBA00005745"/>
    </source>
</evidence>
<comment type="subcellular location">
    <subcellularLocation>
        <location evidence="1">Cell inner membrane</location>
        <topology evidence="1">Multi-pass membrane protein</topology>
    </subcellularLocation>
</comment>
<feature type="transmembrane region" description="Helical" evidence="8">
    <location>
        <begin position="382"/>
        <end position="403"/>
    </location>
</feature>
<dbReference type="PANTHER" id="PTHR30012">
    <property type="entry name" value="GENERAL SECRETION PATHWAY PROTEIN"/>
    <property type="match status" value="1"/>
</dbReference>
<accession>A0A222G3G7</accession>
<feature type="domain" description="Type II secretion system protein GspF" evidence="9">
    <location>
        <begin position="76"/>
        <end position="199"/>
    </location>
</feature>
<gene>
    <name evidence="10" type="ORF">B5D82_00095</name>
</gene>
<keyword evidence="6 8" id="KW-1133">Transmembrane helix</keyword>
<keyword evidence="3" id="KW-1003">Cell membrane</keyword>
<name>A0A222G3G7_9GAMM</name>
<dbReference type="InterPro" id="IPR003004">
    <property type="entry name" value="GspF/PilC"/>
</dbReference>
<keyword evidence="5 8" id="KW-0812">Transmembrane</keyword>
<feature type="transmembrane region" description="Helical" evidence="8">
    <location>
        <begin position="178"/>
        <end position="205"/>
    </location>
</feature>
<dbReference type="Pfam" id="PF00482">
    <property type="entry name" value="T2SSF"/>
    <property type="match status" value="2"/>
</dbReference>
<evidence type="ECO:0000256" key="1">
    <source>
        <dbReference type="ARBA" id="ARBA00004429"/>
    </source>
</evidence>
<organism evidence="10 11">
    <name type="scientific">Cognaticolwellia beringensis</name>
    <dbReference type="NCBI Taxonomy" id="1967665"/>
    <lineage>
        <taxon>Bacteria</taxon>
        <taxon>Pseudomonadati</taxon>
        <taxon>Pseudomonadota</taxon>
        <taxon>Gammaproteobacteria</taxon>
        <taxon>Alteromonadales</taxon>
        <taxon>Colwelliaceae</taxon>
        <taxon>Cognaticolwellia</taxon>
    </lineage>
</organism>
<evidence type="ECO:0000313" key="11">
    <source>
        <dbReference type="Proteomes" id="UP000202259"/>
    </source>
</evidence>
<dbReference type="GO" id="GO:0015628">
    <property type="term" value="P:protein secretion by the type II secretion system"/>
    <property type="evidence" value="ECO:0007669"/>
    <property type="project" value="TreeGrafter"/>
</dbReference>
<feature type="domain" description="Type II secretion system protein GspF" evidence="9">
    <location>
        <begin position="279"/>
        <end position="401"/>
    </location>
</feature>
<proteinExistence type="inferred from homology"/>
<dbReference type="InterPro" id="IPR042094">
    <property type="entry name" value="T2SS_GspF_sf"/>
</dbReference>
<dbReference type="EMBL" id="CP020465">
    <property type="protein sequence ID" value="ASP46311.1"/>
    <property type="molecule type" value="Genomic_DNA"/>
</dbReference>